<organism evidence="2 3">
    <name type="scientific">Panagrolaimus superbus</name>
    <dbReference type="NCBI Taxonomy" id="310955"/>
    <lineage>
        <taxon>Eukaryota</taxon>
        <taxon>Metazoa</taxon>
        <taxon>Ecdysozoa</taxon>
        <taxon>Nematoda</taxon>
        <taxon>Chromadorea</taxon>
        <taxon>Rhabditida</taxon>
        <taxon>Tylenchina</taxon>
        <taxon>Panagrolaimomorpha</taxon>
        <taxon>Panagrolaimoidea</taxon>
        <taxon>Panagrolaimidae</taxon>
        <taxon>Panagrolaimus</taxon>
    </lineage>
</organism>
<feature type="compositionally biased region" description="Polar residues" evidence="1">
    <location>
        <begin position="101"/>
        <end position="121"/>
    </location>
</feature>
<reference evidence="3" key="1">
    <citation type="submission" date="2022-11" db="UniProtKB">
        <authorList>
            <consortium name="WormBaseParasite"/>
        </authorList>
    </citation>
    <scope>IDENTIFICATION</scope>
</reference>
<protein>
    <submittedName>
        <fullName evidence="3">ATP-dependent helicase C-terminal domain-containing protein</fullName>
    </submittedName>
</protein>
<evidence type="ECO:0000256" key="1">
    <source>
        <dbReference type="SAM" id="MobiDB-lite"/>
    </source>
</evidence>
<name>A0A914Z7V3_9BILA</name>
<keyword evidence="2" id="KW-1185">Reference proteome</keyword>
<proteinExistence type="predicted"/>
<evidence type="ECO:0000313" key="3">
    <source>
        <dbReference type="WBParaSite" id="PSU_v2.g6327.t1"/>
    </source>
</evidence>
<feature type="compositionally biased region" description="Low complexity" evidence="1">
    <location>
        <begin position="88"/>
        <end position="100"/>
    </location>
</feature>
<dbReference type="InterPro" id="IPR027417">
    <property type="entry name" value="P-loop_NTPase"/>
</dbReference>
<dbReference type="WBParaSite" id="PSU_v2.g6327.t1">
    <property type="protein sequence ID" value="PSU_v2.g6327.t1"/>
    <property type="gene ID" value="PSU_v2.g6327"/>
</dbReference>
<dbReference type="Gene3D" id="3.40.50.300">
    <property type="entry name" value="P-loop containing nucleotide triphosphate hydrolases"/>
    <property type="match status" value="1"/>
</dbReference>
<dbReference type="AlphaFoldDB" id="A0A914Z7V3"/>
<feature type="region of interest" description="Disordered" evidence="1">
    <location>
        <begin position="87"/>
        <end position="121"/>
    </location>
</feature>
<accession>A0A914Z7V3</accession>
<dbReference type="Proteomes" id="UP000887577">
    <property type="component" value="Unplaced"/>
</dbReference>
<sequence>MSGTSLCLRHRNDWGAILLVDERFIEKANPKCPDSKKISRWVRNRLVRYNDHQSFLNALSHFVDEKINDDQLKPVKKEIVIDLDDESVIPSPSSSTSNRSFITPNPNRKSARTGSNSAFGV</sequence>
<evidence type="ECO:0000313" key="2">
    <source>
        <dbReference type="Proteomes" id="UP000887577"/>
    </source>
</evidence>